<dbReference type="KEGG" id="nss:113427274"/>
<keyword evidence="2" id="KW-1185">Reference proteome</keyword>
<accession>A0A6J1VR46</accession>
<dbReference type="RefSeq" id="XP_026545530.1">
    <property type="nucleotide sequence ID" value="XM_026689745.1"/>
</dbReference>
<dbReference type="GeneID" id="113427274"/>
<dbReference type="InterPro" id="IPR008936">
    <property type="entry name" value="Rho_GTPase_activation_prot"/>
</dbReference>
<dbReference type="InterPro" id="IPR046800">
    <property type="entry name" value="Plexin_RBD"/>
</dbReference>
<reference evidence="3" key="1">
    <citation type="submission" date="2025-08" db="UniProtKB">
        <authorList>
            <consortium name="RefSeq"/>
        </authorList>
    </citation>
    <scope>IDENTIFICATION</scope>
</reference>
<dbReference type="PANTHER" id="PTHR22625">
    <property type="entry name" value="PLEXIN"/>
    <property type="match status" value="1"/>
</dbReference>
<dbReference type="Gene3D" id="3.10.20.90">
    <property type="entry name" value="Phosphatidylinositol 3-kinase Catalytic Subunit, Chain A, domain 1"/>
    <property type="match status" value="1"/>
</dbReference>
<name>A0A6J1VR46_9SAUR</name>
<dbReference type="GO" id="GO:0002116">
    <property type="term" value="C:semaphorin receptor complex"/>
    <property type="evidence" value="ECO:0007669"/>
    <property type="project" value="TreeGrafter"/>
</dbReference>
<dbReference type="Proteomes" id="UP000504612">
    <property type="component" value="Unplaced"/>
</dbReference>
<dbReference type="GO" id="GO:0030334">
    <property type="term" value="P:regulation of cell migration"/>
    <property type="evidence" value="ECO:0007669"/>
    <property type="project" value="TreeGrafter"/>
</dbReference>
<dbReference type="GO" id="GO:0017154">
    <property type="term" value="F:semaphorin receptor activity"/>
    <property type="evidence" value="ECO:0007669"/>
    <property type="project" value="InterPro"/>
</dbReference>
<feature type="domain" description="Plexin cytoplasmic RhoGTPase-binding" evidence="1">
    <location>
        <begin position="34"/>
        <end position="144"/>
    </location>
</feature>
<evidence type="ECO:0000259" key="1">
    <source>
        <dbReference type="Pfam" id="PF20170"/>
    </source>
</evidence>
<organism evidence="2 3">
    <name type="scientific">Notechis scutatus</name>
    <name type="common">mainland tiger snake</name>
    <dbReference type="NCBI Taxonomy" id="8663"/>
    <lineage>
        <taxon>Eukaryota</taxon>
        <taxon>Metazoa</taxon>
        <taxon>Chordata</taxon>
        <taxon>Craniata</taxon>
        <taxon>Vertebrata</taxon>
        <taxon>Euteleostomi</taxon>
        <taxon>Lepidosauria</taxon>
        <taxon>Squamata</taxon>
        <taxon>Bifurcata</taxon>
        <taxon>Unidentata</taxon>
        <taxon>Episquamata</taxon>
        <taxon>Toxicofera</taxon>
        <taxon>Serpentes</taxon>
        <taxon>Colubroidea</taxon>
        <taxon>Elapidae</taxon>
        <taxon>Hydrophiinae</taxon>
        <taxon>Notechis</taxon>
    </lineage>
</organism>
<dbReference type="Gene3D" id="1.10.506.10">
    <property type="entry name" value="GTPase Activation - p120gap, domain 1"/>
    <property type="match status" value="1"/>
</dbReference>
<proteinExistence type="predicted"/>
<dbReference type="PANTHER" id="PTHR22625:SF34">
    <property type="entry name" value="PLEXIN-A4"/>
    <property type="match status" value="1"/>
</dbReference>
<feature type="non-terminal residue" evidence="3">
    <location>
        <position position="1"/>
    </location>
</feature>
<dbReference type="Pfam" id="PF20170">
    <property type="entry name" value="Plexin_RBD"/>
    <property type="match status" value="1"/>
</dbReference>
<dbReference type="InterPro" id="IPR031148">
    <property type="entry name" value="Plexin"/>
</dbReference>
<evidence type="ECO:0000313" key="2">
    <source>
        <dbReference type="Proteomes" id="UP000504612"/>
    </source>
</evidence>
<gene>
    <name evidence="3" type="primary">LOC113427274</name>
</gene>
<sequence length="158" mass="18058">ECAGEPLFSLFCAIKQQMEKGPIDAITGEARYSLSEDKLIRQQIDYKTLVLSCVNPDNVNTPEIPVKILNCDTITQVKEKFLDAIFKNVPCSHRPKAADMDLEWRQTNGIRMILQDEDLTTKIENDWKRLNTLAHYQVCKSALVLLEEKSIWFSAQLA</sequence>
<dbReference type="GO" id="GO:0005886">
    <property type="term" value="C:plasma membrane"/>
    <property type="evidence" value="ECO:0007669"/>
    <property type="project" value="TreeGrafter"/>
</dbReference>
<protein>
    <submittedName>
        <fullName evidence="3">Plexin-A4-like</fullName>
    </submittedName>
</protein>
<evidence type="ECO:0000313" key="3">
    <source>
        <dbReference type="RefSeq" id="XP_026545530.1"/>
    </source>
</evidence>
<dbReference type="AlphaFoldDB" id="A0A6J1VR46"/>